<evidence type="ECO:0000256" key="1">
    <source>
        <dbReference type="ARBA" id="ARBA00022553"/>
    </source>
</evidence>
<proteinExistence type="predicted"/>
<dbReference type="SMART" id="SM00862">
    <property type="entry name" value="Trans_reg_C"/>
    <property type="match status" value="1"/>
</dbReference>
<keyword evidence="1" id="KW-0597">Phosphoprotein</keyword>
<name>A0ABW6S6A9_9NOCA</name>
<sequence length="160" mass="18109">MPDPRVALRVTVIVVSTARTQEFEVVEALNAGADDYVTKSFRLTELLARLRAHLRRRSTALGAPVLTTGRCASIHTPTAPGSLVLRPKEFDVLHLLVEHASHVVTRDTLITTMWDEHWYEPTETLDVHVSALHHRLAEYGEDPYRITIVRGRGYRFESQS</sequence>
<dbReference type="Gene3D" id="6.10.250.690">
    <property type="match status" value="1"/>
</dbReference>
<dbReference type="InterPro" id="IPR011006">
    <property type="entry name" value="CheY-like_superfamily"/>
</dbReference>
<dbReference type="RefSeq" id="WP_051192897.1">
    <property type="nucleotide sequence ID" value="NZ_JBIAQY010000008.1"/>
</dbReference>
<dbReference type="PANTHER" id="PTHR48111">
    <property type="entry name" value="REGULATOR OF RPOS"/>
    <property type="match status" value="1"/>
</dbReference>
<gene>
    <name evidence="8" type="ORF">ACFYXQ_24515</name>
</gene>
<dbReference type="Pfam" id="PF00486">
    <property type="entry name" value="Trans_reg_C"/>
    <property type="match status" value="1"/>
</dbReference>
<evidence type="ECO:0000259" key="7">
    <source>
        <dbReference type="PROSITE" id="PS51755"/>
    </source>
</evidence>
<feature type="DNA-binding region" description="OmpR/PhoB-type" evidence="5">
    <location>
        <begin position="56"/>
        <end position="158"/>
    </location>
</feature>
<dbReference type="PROSITE" id="PS51755">
    <property type="entry name" value="OMPR_PHOB"/>
    <property type="match status" value="1"/>
</dbReference>
<comment type="caution">
    <text evidence="4">Lacks conserved residue(s) required for the propagation of feature annotation.</text>
</comment>
<dbReference type="InterPro" id="IPR001867">
    <property type="entry name" value="OmpR/PhoB-type_DNA-bd"/>
</dbReference>
<evidence type="ECO:0000256" key="3">
    <source>
        <dbReference type="ARBA" id="ARBA00023125"/>
    </source>
</evidence>
<evidence type="ECO:0000313" key="8">
    <source>
        <dbReference type="EMBL" id="MFF3570950.1"/>
    </source>
</evidence>
<reference evidence="8 9" key="1">
    <citation type="submission" date="2024-10" db="EMBL/GenBank/DDBJ databases">
        <title>The Natural Products Discovery Center: Release of the First 8490 Sequenced Strains for Exploring Actinobacteria Biosynthetic Diversity.</title>
        <authorList>
            <person name="Kalkreuter E."/>
            <person name="Kautsar S.A."/>
            <person name="Yang D."/>
            <person name="Bader C.D."/>
            <person name="Teijaro C.N."/>
            <person name="Fluegel L."/>
            <person name="Davis C.M."/>
            <person name="Simpson J.R."/>
            <person name="Lauterbach L."/>
            <person name="Steele A.D."/>
            <person name="Gui C."/>
            <person name="Meng S."/>
            <person name="Li G."/>
            <person name="Viehrig K."/>
            <person name="Ye F."/>
            <person name="Su P."/>
            <person name="Kiefer A.F."/>
            <person name="Nichols A."/>
            <person name="Cepeda A.J."/>
            <person name="Yan W."/>
            <person name="Fan B."/>
            <person name="Jiang Y."/>
            <person name="Adhikari A."/>
            <person name="Zheng C.-J."/>
            <person name="Schuster L."/>
            <person name="Cowan T.M."/>
            <person name="Smanski M.J."/>
            <person name="Chevrette M.G."/>
            <person name="De Carvalho L.P.S."/>
            <person name="Shen B."/>
        </authorList>
    </citation>
    <scope>NUCLEOTIDE SEQUENCE [LARGE SCALE GENOMIC DNA]</scope>
    <source>
        <strain evidence="8 9">NPDC002593</strain>
    </source>
</reference>
<organism evidence="8 9">
    <name type="scientific">Nocardia jiangxiensis</name>
    <dbReference type="NCBI Taxonomy" id="282685"/>
    <lineage>
        <taxon>Bacteria</taxon>
        <taxon>Bacillati</taxon>
        <taxon>Actinomycetota</taxon>
        <taxon>Actinomycetes</taxon>
        <taxon>Mycobacteriales</taxon>
        <taxon>Nocardiaceae</taxon>
        <taxon>Nocardia</taxon>
    </lineage>
</organism>
<dbReference type="SUPFAM" id="SSF46894">
    <property type="entry name" value="C-terminal effector domain of the bipartite response regulators"/>
    <property type="match status" value="1"/>
</dbReference>
<dbReference type="Proteomes" id="UP001601992">
    <property type="component" value="Unassembled WGS sequence"/>
</dbReference>
<dbReference type="SUPFAM" id="SSF52172">
    <property type="entry name" value="CheY-like"/>
    <property type="match status" value="1"/>
</dbReference>
<dbReference type="InterPro" id="IPR036388">
    <property type="entry name" value="WH-like_DNA-bd_sf"/>
</dbReference>
<evidence type="ECO:0000256" key="4">
    <source>
        <dbReference type="PROSITE-ProRule" id="PRU00169"/>
    </source>
</evidence>
<dbReference type="PROSITE" id="PS50110">
    <property type="entry name" value="RESPONSE_REGULATORY"/>
    <property type="match status" value="1"/>
</dbReference>
<feature type="domain" description="Response regulatory" evidence="6">
    <location>
        <begin position="1"/>
        <end position="54"/>
    </location>
</feature>
<dbReference type="InterPro" id="IPR039420">
    <property type="entry name" value="WalR-like"/>
</dbReference>
<evidence type="ECO:0000256" key="2">
    <source>
        <dbReference type="ARBA" id="ARBA00023012"/>
    </source>
</evidence>
<keyword evidence="3 5" id="KW-0238">DNA-binding</keyword>
<dbReference type="InterPro" id="IPR001789">
    <property type="entry name" value="Sig_transdc_resp-reg_receiver"/>
</dbReference>
<protein>
    <submittedName>
        <fullName evidence="8">Winged helix-turn-helix domain-containing protein</fullName>
    </submittedName>
</protein>
<dbReference type="EMBL" id="JBIAQY010000008">
    <property type="protein sequence ID" value="MFF3570950.1"/>
    <property type="molecule type" value="Genomic_DNA"/>
</dbReference>
<feature type="domain" description="OmpR/PhoB-type" evidence="7">
    <location>
        <begin position="56"/>
        <end position="158"/>
    </location>
</feature>
<dbReference type="CDD" id="cd00383">
    <property type="entry name" value="trans_reg_C"/>
    <property type="match status" value="1"/>
</dbReference>
<accession>A0ABW6S6A9</accession>
<keyword evidence="2" id="KW-0902">Two-component regulatory system</keyword>
<evidence type="ECO:0000256" key="5">
    <source>
        <dbReference type="PROSITE-ProRule" id="PRU01091"/>
    </source>
</evidence>
<dbReference type="PANTHER" id="PTHR48111:SF40">
    <property type="entry name" value="PHOSPHATE REGULON TRANSCRIPTIONAL REGULATORY PROTEIN PHOB"/>
    <property type="match status" value="1"/>
</dbReference>
<dbReference type="Gene3D" id="1.10.10.10">
    <property type="entry name" value="Winged helix-like DNA-binding domain superfamily/Winged helix DNA-binding domain"/>
    <property type="match status" value="1"/>
</dbReference>
<evidence type="ECO:0000313" key="9">
    <source>
        <dbReference type="Proteomes" id="UP001601992"/>
    </source>
</evidence>
<keyword evidence="9" id="KW-1185">Reference proteome</keyword>
<evidence type="ECO:0000259" key="6">
    <source>
        <dbReference type="PROSITE" id="PS50110"/>
    </source>
</evidence>
<dbReference type="InterPro" id="IPR016032">
    <property type="entry name" value="Sig_transdc_resp-reg_C-effctor"/>
</dbReference>
<comment type="caution">
    <text evidence="8">The sequence shown here is derived from an EMBL/GenBank/DDBJ whole genome shotgun (WGS) entry which is preliminary data.</text>
</comment>